<proteinExistence type="predicted"/>
<accession>A0ACC0TVU3</accession>
<protein>
    <submittedName>
        <fullName evidence="1">Uncharacterized protein</fullName>
    </submittedName>
</protein>
<dbReference type="EMBL" id="JAGFNK010000389">
    <property type="protein sequence ID" value="KAI9451158.1"/>
    <property type="molecule type" value="Genomic_DNA"/>
</dbReference>
<sequence length="89" mass="9877">MPDELKEDPTRLTIGHTVTGGSLGMAALEGYAAAIDMFDNLKNGVNQKPLHPLTLNESRDKPKDKFSCYLWHFTAGRCQAPVLEFLTRS</sequence>
<evidence type="ECO:0000313" key="2">
    <source>
        <dbReference type="Proteomes" id="UP001207468"/>
    </source>
</evidence>
<reference evidence="1" key="1">
    <citation type="submission" date="2021-03" db="EMBL/GenBank/DDBJ databases">
        <title>Evolutionary priming and transition to the ectomycorrhizal habit in an iconic lineage of mushroom-forming fungi: is preadaptation a requirement?</title>
        <authorList>
            <consortium name="DOE Joint Genome Institute"/>
            <person name="Looney B.P."/>
            <person name="Miyauchi S."/>
            <person name="Morin E."/>
            <person name="Drula E."/>
            <person name="Courty P.E."/>
            <person name="Chicoki N."/>
            <person name="Fauchery L."/>
            <person name="Kohler A."/>
            <person name="Kuo A."/>
            <person name="LaButti K."/>
            <person name="Pangilinan J."/>
            <person name="Lipzen A."/>
            <person name="Riley R."/>
            <person name="Andreopoulos W."/>
            <person name="He G."/>
            <person name="Johnson J."/>
            <person name="Barry K.W."/>
            <person name="Grigoriev I.V."/>
            <person name="Nagy L."/>
            <person name="Hibbett D."/>
            <person name="Henrissat B."/>
            <person name="Matheny P.B."/>
            <person name="Labbe J."/>
            <person name="Martin A.F."/>
        </authorList>
    </citation>
    <scope>NUCLEOTIDE SEQUENCE</scope>
    <source>
        <strain evidence="1">BPL698</strain>
    </source>
</reference>
<comment type="caution">
    <text evidence="1">The sequence shown here is derived from an EMBL/GenBank/DDBJ whole genome shotgun (WGS) entry which is preliminary data.</text>
</comment>
<keyword evidence="2" id="KW-1185">Reference proteome</keyword>
<dbReference type="Proteomes" id="UP001207468">
    <property type="component" value="Unassembled WGS sequence"/>
</dbReference>
<name>A0ACC0TVU3_9AGAM</name>
<evidence type="ECO:0000313" key="1">
    <source>
        <dbReference type="EMBL" id="KAI9451158.1"/>
    </source>
</evidence>
<organism evidence="1 2">
    <name type="scientific">Russula earlei</name>
    <dbReference type="NCBI Taxonomy" id="71964"/>
    <lineage>
        <taxon>Eukaryota</taxon>
        <taxon>Fungi</taxon>
        <taxon>Dikarya</taxon>
        <taxon>Basidiomycota</taxon>
        <taxon>Agaricomycotina</taxon>
        <taxon>Agaricomycetes</taxon>
        <taxon>Russulales</taxon>
        <taxon>Russulaceae</taxon>
        <taxon>Russula</taxon>
    </lineage>
</organism>
<gene>
    <name evidence="1" type="ORF">F5148DRAFT_1378903</name>
</gene>